<name>A0A7C9HTF4_9DEIO</name>
<dbReference type="RefSeq" id="WP_157460573.1">
    <property type="nucleotide sequence ID" value="NZ_WQLB01000029.1"/>
</dbReference>
<evidence type="ECO:0000313" key="1">
    <source>
        <dbReference type="EMBL" id="MVN88513.1"/>
    </source>
</evidence>
<sequence>MTVYTVSFNYSATGEGWREELGVVHATTLDDAVNVFFDLLRLPESVRAYLRPGLEVTVGLDRSVLARWVTEARLERLEQAMKYQGHWRMSYAVNGG</sequence>
<organism evidence="1 2">
    <name type="scientific">Deinococcus arboris</name>
    <dbReference type="NCBI Taxonomy" id="2682977"/>
    <lineage>
        <taxon>Bacteria</taxon>
        <taxon>Thermotogati</taxon>
        <taxon>Deinococcota</taxon>
        <taxon>Deinococci</taxon>
        <taxon>Deinococcales</taxon>
        <taxon>Deinococcaceae</taxon>
        <taxon>Deinococcus</taxon>
    </lineage>
</organism>
<dbReference type="EMBL" id="WQLB01000029">
    <property type="protein sequence ID" value="MVN88513.1"/>
    <property type="molecule type" value="Genomic_DNA"/>
</dbReference>
<keyword evidence="2" id="KW-1185">Reference proteome</keyword>
<evidence type="ECO:0000313" key="2">
    <source>
        <dbReference type="Proteomes" id="UP000483286"/>
    </source>
</evidence>
<dbReference type="AlphaFoldDB" id="A0A7C9HTF4"/>
<gene>
    <name evidence="1" type="ORF">GO986_17370</name>
</gene>
<reference evidence="1 2" key="1">
    <citation type="submission" date="2019-12" db="EMBL/GenBank/DDBJ databases">
        <title>Deinococcus sp. HMF7620 Genome sequencing and assembly.</title>
        <authorList>
            <person name="Kang H."/>
            <person name="Kim H."/>
            <person name="Joh K."/>
        </authorList>
    </citation>
    <scope>NUCLEOTIDE SEQUENCE [LARGE SCALE GENOMIC DNA]</scope>
    <source>
        <strain evidence="1 2">HMF7620</strain>
    </source>
</reference>
<proteinExistence type="predicted"/>
<accession>A0A7C9HTF4</accession>
<protein>
    <submittedName>
        <fullName evidence="1">Uncharacterized protein</fullName>
    </submittedName>
</protein>
<comment type="caution">
    <text evidence="1">The sequence shown here is derived from an EMBL/GenBank/DDBJ whole genome shotgun (WGS) entry which is preliminary data.</text>
</comment>
<dbReference type="Proteomes" id="UP000483286">
    <property type="component" value="Unassembled WGS sequence"/>
</dbReference>